<sequence>MGGEKSPNMIYFGVLLHKTPFYFINPKPSSFYLVWVWNLFLNQNIFRYMFAHPSFKIIIASTLGELPIIWISSNNPNTII</sequence>
<dbReference type="Proteomes" id="UP000276133">
    <property type="component" value="Unassembled WGS sequence"/>
</dbReference>
<keyword evidence="2" id="KW-1185">Reference proteome</keyword>
<protein>
    <submittedName>
        <fullName evidence="1">Uncharacterized protein</fullName>
    </submittedName>
</protein>
<comment type="caution">
    <text evidence="1">The sequence shown here is derived from an EMBL/GenBank/DDBJ whole genome shotgun (WGS) entry which is preliminary data.</text>
</comment>
<dbReference type="AlphaFoldDB" id="A0A3M7QRZ0"/>
<evidence type="ECO:0000313" key="1">
    <source>
        <dbReference type="EMBL" id="RNA14207.1"/>
    </source>
</evidence>
<accession>A0A3M7QRZ0</accession>
<reference evidence="1 2" key="1">
    <citation type="journal article" date="2018" name="Sci. Rep.">
        <title>Genomic signatures of local adaptation to the degree of environmental predictability in rotifers.</title>
        <authorList>
            <person name="Franch-Gras L."/>
            <person name="Hahn C."/>
            <person name="Garcia-Roger E.M."/>
            <person name="Carmona M.J."/>
            <person name="Serra M."/>
            <person name="Gomez A."/>
        </authorList>
    </citation>
    <scope>NUCLEOTIDE SEQUENCE [LARGE SCALE GENOMIC DNA]</scope>
    <source>
        <strain evidence="1">HYR1</strain>
    </source>
</reference>
<dbReference type="EMBL" id="REGN01005238">
    <property type="protein sequence ID" value="RNA14207.1"/>
    <property type="molecule type" value="Genomic_DNA"/>
</dbReference>
<gene>
    <name evidence="1" type="ORF">BpHYR1_004303</name>
</gene>
<evidence type="ECO:0000313" key="2">
    <source>
        <dbReference type="Proteomes" id="UP000276133"/>
    </source>
</evidence>
<proteinExistence type="predicted"/>
<name>A0A3M7QRZ0_BRAPC</name>
<organism evidence="1 2">
    <name type="scientific">Brachionus plicatilis</name>
    <name type="common">Marine rotifer</name>
    <name type="synonym">Brachionus muelleri</name>
    <dbReference type="NCBI Taxonomy" id="10195"/>
    <lineage>
        <taxon>Eukaryota</taxon>
        <taxon>Metazoa</taxon>
        <taxon>Spiralia</taxon>
        <taxon>Gnathifera</taxon>
        <taxon>Rotifera</taxon>
        <taxon>Eurotatoria</taxon>
        <taxon>Monogononta</taxon>
        <taxon>Pseudotrocha</taxon>
        <taxon>Ploima</taxon>
        <taxon>Brachionidae</taxon>
        <taxon>Brachionus</taxon>
    </lineage>
</organism>